<evidence type="ECO:0000313" key="3">
    <source>
        <dbReference type="EMBL" id="MEN3239015.1"/>
    </source>
</evidence>
<dbReference type="RefSeq" id="WP_346013961.1">
    <property type="nucleotide sequence ID" value="NZ_JAQYXP010000012.1"/>
</dbReference>
<dbReference type="Gene3D" id="1.10.287.950">
    <property type="entry name" value="Methyl-accepting chemotaxis protein"/>
    <property type="match status" value="1"/>
</dbReference>
<keyword evidence="2" id="KW-1133">Transmembrane helix</keyword>
<reference evidence="3 4" key="1">
    <citation type="journal article" date="2023" name="PLoS ONE">
        <title>Complete genome assembly of Hawai'i environmental nontuberculous mycobacteria reveals unexpected co-isolation with methylobacteria.</title>
        <authorList>
            <person name="Hendrix J."/>
            <person name="Epperson L.E."/>
            <person name="Tong E.I."/>
            <person name="Chan Y.L."/>
            <person name="Hasan N.A."/>
            <person name="Dawrs S.N."/>
            <person name="Norton G.J."/>
            <person name="Virdi R."/>
            <person name="Crooks J.L."/>
            <person name="Chan E.D."/>
            <person name="Honda J.R."/>
            <person name="Strong M."/>
        </authorList>
    </citation>
    <scope>NUCLEOTIDE SEQUENCE [LARGE SCALE GENOMIC DNA]</scope>
    <source>
        <strain evidence="3 4">NJH_HI04-1</strain>
    </source>
</reference>
<comment type="caution">
    <text evidence="3">The sequence shown here is derived from an EMBL/GenBank/DDBJ whole genome shotgun (WGS) entry which is preliminary data.</text>
</comment>
<feature type="transmembrane region" description="Helical" evidence="2">
    <location>
        <begin position="106"/>
        <end position="127"/>
    </location>
</feature>
<organism evidence="3 4">
    <name type="scientific">Methylobacterium ajmalii</name>
    <dbReference type="NCBI Taxonomy" id="2738439"/>
    <lineage>
        <taxon>Bacteria</taxon>
        <taxon>Pseudomonadati</taxon>
        <taxon>Pseudomonadota</taxon>
        <taxon>Alphaproteobacteria</taxon>
        <taxon>Hyphomicrobiales</taxon>
        <taxon>Methylobacteriaceae</taxon>
        <taxon>Methylobacterium</taxon>
    </lineage>
</organism>
<name>A0ABV0A851_9HYPH</name>
<evidence type="ECO:0000256" key="1">
    <source>
        <dbReference type="SAM" id="Coils"/>
    </source>
</evidence>
<protein>
    <recommendedName>
        <fullName evidence="5">Mobilization protein</fullName>
    </recommendedName>
</protein>
<keyword evidence="2" id="KW-0812">Transmembrane</keyword>
<proteinExistence type="predicted"/>
<sequence length="132" mass="14707">MTSTTENMKKGATTALDTLQRLERIEAAIARQEEETAAVRALIDRLATRWETTPTFVARVEEAASQMARLSEQVVNGIPTLQGSARRLRDSATELMNYREGRERRVTVALLLACALPGLLGNLWLAWLARLL</sequence>
<dbReference type="EMBL" id="JAQYXP010000012">
    <property type="protein sequence ID" value="MEN3239015.1"/>
    <property type="molecule type" value="Genomic_DNA"/>
</dbReference>
<evidence type="ECO:0008006" key="5">
    <source>
        <dbReference type="Google" id="ProtNLM"/>
    </source>
</evidence>
<keyword evidence="1" id="KW-0175">Coiled coil</keyword>
<gene>
    <name evidence="3" type="ORF">PUR29_36880</name>
</gene>
<dbReference type="Proteomes" id="UP001407347">
    <property type="component" value="Unassembled WGS sequence"/>
</dbReference>
<accession>A0ABV0A851</accession>
<feature type="coiled-coil region" evidence="1">
    <location>
        <begin position="15"/>
        <end position="42"/>
    </location>
</feature>
<evidence type="ECO:0000256" key="2">
    <source>
        <dbReference type="SAM" id="Phobius"/>
    </source>
</evidence>
<keyword evidence="4" id="KW-1185">Reference proteome</keyword>
<keyword evidence="2" id="KW-0472">Membrane</keyword>
<evidence type="ECO:0000313" key="4">
    <source>
        <dbReference type="Proteomes" id="UP001407347"/>
    </source>
</evidence>